<dbReference type="InterPro" id="IPR036508">
    <property type="entry name" value="Chitin-bd_dom_sf"/>
</dbReference>
<dbReference type="InterPro" id="IPR002557">
    <property type="entry name" value="Chitin-bd_dom"/>
</dbReference>
<feature type="domain" description="Chitin-binding type-2" evidence="7">
    <location>
        <begin position="275"/>
        <end position="335"/>
    </location>
</feature>
<dbReference type="EMBL" id="CAKASE010000074">
    <property type="protein sequence ID" value="CAG9575662.1"/>
    <property type="molecule type" value="Genomic_DNA"/>
</dbReference>
<feature type="domain" description="Chitin-binding type-2" evidence="7">
    <location>
        <begin position="340"/>
        <end position="404"/>
    </location>
</feature>
<evidence type="ECO:0000256" key="2">
    <source>
        <dbReference type="ARBA" id="ARBA00022729"/>
    </source>
</evidence>
<dbReference type="Proteomes" id="UP000789524">
    <property type="component" value="Unassembled WGS sequence"/>
</dbReference>
<dbReference type="Pfam" id="PF01607">
    <property type="entry name" value="CBM_14"/>
    <property type="match status" value="5"/>
</dbReference>
<keyword evidence="9" id="KW-1185">Reference proteome</keyword>
<dbReference type="AlphaFoldDB" id="A0A8J2RBC3"/>
<dbReference type="OrthoDB" id="6020543at2759"/>
<comment type="caution">
    <text evidence="8">The sequence shown here is derived from an EMBL/GenBank/DDBJ whole genome shotgun (WGS) entry which is preliminary data.</text>
</comment>
<keyword evidence="5" id="KW-0325">Glycoprotein</keyword>
<protein>
    <submittedName>
        <fullName evidence="8">(African queen) hypothetical protein</fullName>
    </submittedName>
</protein>
<gene>
    <name evidence="8" type="ORF">DCHRY22_LOCUS11519</name>
</gene>
<keyword evidence="1" id="KW-0147">Chitin-binding</keyword>
<feature type="domain" description="Chitin-binding type-2" evidence="7">
    <location>
        <begin position="164"/>
        <end position="228"/>
    </location>
</feature>
<feature type="signal peptide" evidence="6">
    <location>
        <begin position="1"/>
        <end position="17"/>
    </location>
</feature>
<dbReference type="PANTHER" id="PTHR23301:SF0">
    <property type="entry name" value="CHITIN-BINDING TYPE-2 DOMAIN-CONTAINING PROTEIN-RELATED"/>
    <property type="match status" value="1"/>
</dbReference>
<name>A0A8J2RBC3_9NEOP</name>
<evidence type="ECO:0000313" key="9">
    <source>
        <dbReference type="Proteomes" id="UP000789524"/>
    </source>
</evidence>
<evidence type="ECO:0000256" key="1">
    <source>
        <dbReference type="ARBA" id="ARBA00022669"/>
    </source>
</evidence>
<dbReference type="PROSITE" id="PS50940">
    <property type="entry name" value="CHIT_BIND_II"/>
    <property type="match status" value="5"/>
</dbReference>
<proteinExistence type="predicted"/>
<evidence type="ECO:0000256" key="4">
    <source>
        <dbReference type="ARBA" id="ARBA00023157"/>
    </source>
</evidence>
<dbReference type="PANTHER" id="PTHR23301">
    <property type="entry name" value="CHITIN BINDING PERITROPHIN-A"/>
    <property type="match status" value="1"/>
</dbReference>
<sequence length="406" mass="44922">MYVFVYFATLFVVSCSAIFPVLDSTNIKVDPVCKRRNQYVSIDGNCDSYIECRDYHAIDRECPDGLHYNVDAKWPQYPCGYPSDVPCRGRAIQKAPEPTADCPRQFGFFPSPLAPPNDCGHYRMCVGGRAFEMFCPTGLAFSPDTGRCDWPENVPSCKTSSFLGYECPPATYDEEGFPIITNHKYGNNCYAFYMCEAGKARLLSCDPGFAFDDVTGHCVDEDLVPCHLKAHHPIHVSCPDGLNFNPKVKYPNFPCSYPEDVPCYGRAYSNPPQPTAECPRQNGYFPSPAASKQDCGRYRVCKAGKAIEMSCPTGLAFKPATAKCDWPDQVPSCSANDFFGFACPPGTVDVSGNPIVTNHKHQDDCYNFFSCENGQARLLSCDIGYAFDERSGRCETADTVPCANNE</sequence>
<dbReference type="Gene3D" id="2.170.140.10">
    <property type="entry name" value="Chitin binding domain"/>
    <property type="match status" value="5"/>
</dbReference>
<evidence type="ECO:0000313" key="8">
    <source>
        <dbReference type="EMBL" id="CAG9575662.1"/>
    </source>
</evidence>
<dbReference type="InterPro" id="IPR051940">
    <property type="entry name" value="Chitin_bind-dev_reg"/>
</dbReference>
<feature type="domain" description="Chitin-binding type-2" evidence="7">
    <location>
        <begin position="99"/>
        <end position="159"/>
    </location>
</feature>
<reference evidence="8" key="1">
    <citation type="submission" date="2021-09" db="EMBL/GenBank/DDBJ databases">
        <authorList>
            <person name="Martin H S."/>
        </authorList>
    </citation>
    <scope>NUCLEOTIDE SEQUENCE</scope>
</reference>
<dbReference type="SUPFAM" id="SSF57625">
    <property type="entry name" value="Invertebrate chitin-binding proteins"/>
    <property type="match status" value="5"/>
</dbReference>
<dbReference type="GO" id="GO:0005576">
    <property type="term" value="C:extracellular region"/>
    <property type="evidence" value="ECO:0007669"/>
    <property type="project" value="InterPro"/>
</dbReference>
<evidence type="ECO:0000259" key="7">
    <source>
        <dbReference type="PROSITE" id="PS50940"/>
    </source>
</evidence>
<keyword evidence="2 6" id="KW-0732">Signal</keyword>
<dbReference type="GO" id="GO:0008061">
    <property type="term" value="F:chitin binding"/>
    <property type="evidence" value="ECO:0007669"/>
    <property type="project" value="UniProtKB-KW"/>
</dbReference>
<keyword evidence="4" id="KW-1015">Disulfide bond</keyword>
<evidence type="ECO:0000256" key="3">
    <source>
        <dbReference type="ARBA" id="ARBA00022737"/>
    </source>
</evidence>
<organism evidence="8 9">
    <name type="scientific">Danaus chrysippus</name>
    <name type="common">African queen</name>
    <dbReference type="NCBI Taxonomy" id="151541"/>
    <lineage>
        <taxon>Eukaryota</taxon>
        <taxon>Metazoa</taxon>
        <taxon>Ecdysozoa</taxon>
        <taxon>Arthropoda</taxon>
        <taxon>Hexapoda</taxon>
        <taxon>Insecta</taxon>
        <taxon>Pterygota</taxon>
        <taxon>Neoptera</taxon>
        <taxon>Endopterygota</taxon>
        <taxon>Lepidoptera</taxon>
        <taxon>Glossata</taxon>
        <taxon>Ditrysia</taxon>
        <taxon>Papilionoidea</taxon>
        <taxon>Nymphalidae</taxon>
        <taxon>Danainae</taxon>
        <taxon>Danaini</taxon>
        <taxon>Danaina</taxon>
        <taxon>Danaus</taxon>
        <taxon>Anosia</taxon>
    </lineage>
</organism>
<evidence type="ECO:0000256" key="5">
    <source>
        <dbReference type="ARBA" id="ARBA00023180"/>
    </source>
</evidence>
<dbReference type="SMART" id="SM00494">
    <property type="entry name" value="ChtBD2"/>
    <property type="match status" value="5"/>
</dbReference>
<accession>A0A8J2RBC3</accession>
<keyword evidence="3" id="KW-0677">Repeat</keyword>
<feature type="chain" id="PRO_5035275242" evidence="6">
    <location>
        <begin position="18"/>
        <end position="406"/>
    </location>
</feature>
<evidence type="ECO:0000256" key="6">
    <source>
        <dbReference type="SAM" id="SignalP"/>
    </source>
</evidence>
<feature type="domain" description="Chitin-binding type-2" evidence="7">
    <location>
        <begin position="30"/>
        <end position="89"/>
    </location>
</feature>